<keyword evidence="1" id="KW-0732">Signal</keyword>
<reference evidence="2" key="1">
    <citation type="submission" date="2018-01" db="EMBL/GenBank/DDBJ databases">
        <authorList>
            <person name="Mao J.F."/>
        </authorList>
    </citation>
    <scope>NUCLEOTIDE SEQUENCE</scope>
    <source>
        <strain evidence="2">Huo1</strain>
        <tissue evidence="2">Leaf</tissue>
    </source>
</reference>
<evidence type="ECO:0000313" key="2">
    <source>
        <dbReference type="EMBL" id="KAG6423452.1"/>
    </source>
</evidence>
<reference evidence="2" key="2">
    <citation type="submission" date="2020-08" db="EMBL/GenBank/DDBJ databases">
        <title>Plant Genome Project.</title>
        <authorList>
            <person name="Zhang R.-G."/>
        </authorList>
    </citation>
    <scope>NUCLEOTIDE SEQUENCE</scope>
    <source>
        <strain evidence="2">Huo1</strain>
        <tissue evidence="2">Leaf</tissue>
    </source>
</reference>
<protein>
    <submittedName>
        <fullName evidence="2">Uncharacterized protein</fullName>
    </submittedName>
</protein>
<feature type="signal peptide" evidence="1">
    <location>
        <begin position="1"/>
        <end position="25"/>
    </location>
</feature>
<dbReference type="EMBL" id="PNBA02000005">
    <property type="protein sequence ID" value="KAG6423452.1"/>
    <property type="molecule type" value="Genomic_DNA"/>
</dbReference>
<comment type="caution">
    <text evidence="2">The sequence shown here is derived from an EMBL/GenBank/DDBJ whole genome shotgun (WGS) entry which is preliminary data.</text>
</comment>
<accession>A0A8X8ZYT2</accession>
<dbReference type="Proteomes" id="UP000298416">
    <property type="component" value="Unassembled WGS sequence"/>
</dbReference>
<evidence type="ECO:0000256" key="1">
    <source>
        <dbReference type="SAM" id="SignalP"/>
    </source>
</evidence>
<keyword evidence="3" id="KW-1185">Reference proteome</keyword>
<proteinExistence type="predicted"/>
<evidence type="ECO:0000313" key="3">
    <source>
        <dbReference type="Proteomes" id="UP000298416"/>
    </source>
</evidence>
<dbReference type="AlphaFoldDB" id="A0A8X8ZYT2"/>
<name>A0A8X8ZYT2_SALSN</name>
<organism evidence="2">
    <name type="scientific">Salvia splendens</name>
    <name type="common">Scarlet sage</name>
    <dbReference type="NCBI Taxonomy" id="180675"/>
    <lineage>
        <taxon>Eukaryota</taxon>
        <taxon>Viridiplantae</taxon>
        <taxon>Streptophyta</taxon>
        <taxon>Embryophyta</taxon>
        <taxon>Tracheophyta</taxon>
        <taxon>Spermatophyta</taxon>
        <taxon>Magnoliopsida</taxon>
        <taxon>eudicotyledons</taxon>
        <taxon>Gunneridae</taxon>
        <taxon>Pentapetalae</taxon>
        <taxon>asterids</taxon>
        <taxon>lamiids</taxon>
        <taxon>Lamiales</taxon>
        <taxon>Lamiaceae</taxon>
        <taxon>Nepetoideae</taxon>
        <taxon>Mentheae</taxon>
        <taxon>Salviinae</taxon>
        <taxon>Salvia</taxon>
        <taxon>Salvia subgen. Calosphace</taxon>
        <taxon>core Calosphace</taxon>
    </lineage>
</organism>
<sequence length="77" mass="8428">MAKMIAVVVMVTLLAFSALVEPSSAQAWKLPKPGPPRQRPGVPPFRRECRIKDRCRGGIPAARKLLTIVKNVEHNGA</sequence>
<feature type="chain" id="PRO_5036497520" evidence="1">
    <location>
        <begin position="26"/>
        <end position="77"/>
    </location>
</feature>
<gene>
    <name evidence="2" type="ORF">SASPL_113848</name>
</gene>